<protein>
    <submittedName>
        <fullName evidence="1">Dihydrofolate reductase</fullName>
    </submittedName>
</protein>
<dbReference type="AlphaFoldDB" id="I4EWF1"/>
<dbReference type="InterPro" id="IPR024072">
    <property type="entry name" value="DHFR-like_dom_sf"/>
</dbReference>
<sequence length="187" mass="19752">MSLDGYVALPDDTPGPLFDWYDAGEVEVRTARDDLTFHLTPESAAHWAAWTGSLGAIVVGRRLFDLTDGWQGRHPLGVPVVVVTHRPPQGWAHAGPSTEFRDDVVAGLARAQELAGAAVVGVAAGTIASQCLDLGLLDEVAVDLVPVVLGAGRPYFTGIAHGPALLGEPTTTVHGDRVTHLVFPVRR</sequence>
<name>I4EWF1_MODI5</name>
<organism evidence="1 2">
    <name type="scientific">Modestobacter italicus (strain DSM 44449 / CECT 9708 / BC 501)</name>
    <dbReference type="NCBI Taxonomy" id="2732864"/>
    <lineage>
        <taxon>Bacteria</taxon>
        <taxon>Bacillati</taxon>
        <taxon>Actinomycetota</taxon>
        <taxon>Actinomycetes</taxon>
        <taxon>Geodermatophilales</taxon>
        <taxon>Geodermatophilaceae</taxon>
        <taxon>Modestobacter</taxon>
    </lineage>
</organism>
<gene>
    <name evidence="1" type="ordered locus">MODMU_2282</name>
</gene>
<dbReference type="Gene3D" id="3.40.430.10">
    <property type="entry name" value="Dihydrofolate Reductase, subunit A"/>
    <property type="match status" value="1"/>
</dbReference>
<keyword evidence="2" id="KW-1185">Reference proteome</keyword>
<dbReference type="eggNOG" id="COG0262">
    <property type="taxonomic scope" value="Bacteria"/>
</dbReference>
<evidence type="ECO:0000313" key="1">
    <source>
        <dbReference type="EMBL" id="CCH87714.1"/>
    </source>
</evidence>
<reference evidence="1 2" key="1">
    <citation type="journal article" date="2012" name="J. Bacteriol.">
        <title>Genome Sequence of Radiation-Resistant Modestobacter marinus Strain BC501, a Representative Actinobacterium That Thrives on Calcareous Stone Surfaces.</title>
        <authorList>
            <person name="Normand P."/>
            <person name="Gury J."/>
            <person name="Pujic P."/>
            <person name="Chouaia B."/>
            <person name="Crotti E."/>
            <person name="Brusetti L."/>
            <person name="Daffonchio D."/>
            <person name="Vacherie B."/>
            <person name="Barbe V."/>
            <person name="Medigue C."/>
            <person name="Calteau A."/>
            <person name="Ghodhbane-Gtari F."/>
            <person name="Essoussi I."/>
            <person name="Nouioui I."/>
            <person name="Abbassi-Ghozzi I."/>
            <person name="Gtari M."/>
        </authorList>
    </citation>
    <scope>NUCLEOTIDE SEQUENCE [LARGE SCALE GENOMIC DNA]</scope>
    <source>
        <strain evidence="2">BC 501</strain>
    </source>
</reference>
<evidence type="ECO:0000313" key="2">
    <source>
        <dbReference type="Proteomes" id="UP000006461"/>
    </source>
</evidence>
<dbReference type="PATRIC" id="fig|477641.3.peg.2170"/>
<dbReference type="EMBL" id="FO203431">
    <property type="protein sequence ID" value="CCH87714.1"/>
    <property type="molecule type" value="Genomic_DNA"/>
</dbReference>
<proteinExistence type="predicted"/>
<accession>I4EWF1</accession>
<dbReference type="SUPFAM" id="SSF53597">
    <property type="entry name" value="Dihydrofolate reductase-like"/>
    <property type="match status" value="1"/>
</dbReference>
<dbReference type="Proteomes" id="UP000006461">
    <property type="component" value="Chromosome"/>
</dbReference>
<dbReference type="HOGENOM" id="CLU_043966_3_1_11"/>
<dbReference type="STRING" id="477641.MODMU_2282"/>
<dbReference type="KEGG" id="mmar:MODMU_2282"/>